<reference evidence="1 2" key="1">
    <citation type="submission" date="2018-03" db="EMBL/GenBank/DDBJ databases">
        <title>Draft Genome Sequences of the Obligatory Marine Myxobacteria Enhygromyxa salina SWB005.</title>
        <authorList>
            <person name="Poehlein A."/>
            <person name="Moghaddam J.A."/>
            <person name="Harms H."/>
            <person name="Alanjari M."/>
            <person name="Koenig G.M."/>
            <person name="Daniel R."/>
            <person name="Schaeberle T.F."/>
        </authorList>
    </citation>
    <scope>NUCLEOTIDE SEQUENCE [LARGE SCALE GENOMIC DNA]</scope>
    <source>
        <strain evidence="1 2">SWB005</strain>
    </source>
</reference>
<dbReference type="RefSeq" id="WP_106395058.1">
    <property type="nucleotide sequence ID" value="NZ_PVNK01000257.1"/>
</dbReference>
<dbReference type="EMBL" id="PVNK01000257">
    <property type="protein sequence ID" value="PRP91119.1"/>
    <property type="molecule type" value="Genomic_DNA"/>
</dbReference>
<protein>
    <submittedName>
        <fullName evidence="1">Uncharacterized protein</fullName>
    </submittedName>
</protein>
<organism evidence="1 2">
    <name type="scientific">Enhygromyxa salina</name>
    <dbReference type="NCBI Taxonomy" id="215803"/>
    <lineage>
        <taxon>Bacteria</taxon>
        <taxon>Pseudomonadati</taxon>
        <taxon>Myxococcota</taxon>
        <taxon>Polyangia</taxon>
        <taxon>Nannocystales</taxon>
        <taxon>Nannocystaceae</taxon>
        <taxon>Enhygromyxa</taxon>
    </lineage>
</organism>
<evidence type="ECO:0000313" key="1">
    <source>
        <dbReference type="EMBL" id="PRP91119.1"/>
    </source>
</evidence>
<dbReference type="Proteomes" id="UP000237968">
    <property type="component" value="Unassembled WGS sequence"/>
</dbReference>
<accession>A0A2S9XE31</accession>
<evidence type="ECO:0000313" key="2">
    <source>
        <dbReference type="Proteomes" id="UP000237968"/>
    </source>
</evidence>
<proteinExistence type="predicted"/>
<keyword evidence="2" id="KW-1185">Reference proteome</keyword>
<dbReference type="OrthoDB" id="2360807at2"/>
<dbReference type="AlphaFoldDB" id="A0A2S9XE31"/>
<sequence>MDMAVKSALDVLLPEPDRAAYLEACRRRLPVVEQLVERLASYDLVSVRVFAEGIAPSARVTVDVQRWIDGGFIADYGTTVRISRLGPLFTVQHRFAVQNRHPHATEPSLSGSDGFGFIAEQQAVHEEISAVLEGGGLTELTAWDLDESIDELRGTRWHTVTCRPTVRLALFEDLFELLEPPRPER</sequence>
<name>A0A2S9XE31_9BACT</name>
<gene>
    <name evidence="1" type="ORF">ENSA5_58560</name>
</gene>
<comment type="caution">
    <text evidence="1">The sequence shown here is derived from an EMBL/GenBank/DDBJ whole genome shotgun (WGS) entry which is preliminary data.</text>
</comment>